<organism evidence="1 2">
    <name type="scientific">Geoanaerobacter pelophilus</name>
    <dbReference type="NCBI Taxonomy" id="60036"/>
    <lineage>
        <taxon>Bacteria</taxon>
        <taxon>Pseudomonadati</taxon>
        <taxon>Thermodesulfobacteriota</taxon>
        <taxon>Desulfuromonadia</taxon>
        <taxon>Geobacterales</taxon>
        <taxon>Geobacteraceae</taxon>
        <taxon>Geoanaerobacter</taxon>
    </lineage>
</organism>
<proteinExistence type="predicted"/>
<dbReference type="RefSeq" id="WP_214171566.1">
    <property type="nucleotide sequence ID" value="NZ_JAHCVJ010000004.1"/>
</dbReference>
<gene>
    <name evidence="1" type="ORF">KI809_10765</name>
</gene>
<evidence type="ECO:0000313" key="1">
    <source>
        <dbReference type="EMBL" id="MBT0664782.1"/>
    </source>
</evidence>
<comment type="caution">
    <text evidence="1">The sequence shown here is derived from an EMBL/GenBank/DDBJ whole genome shotgun (WGS) entry which is preliminary data.</text>
</comment>
<reference evidence="1 2" key="1">
    <citation type="submission" date="2021-05" db="EMBL/GenBank/DDBJ databases">
        <title>The draft genome of Geobacter pelophilus DSM 12255.</title>
        <authorList>
            <person name="Xu Z."/>
            <person name="Masuda Y."/>
            <person name="Itoh H."/>
            <person name="Senoo K."/>
        </authorList>
    </citation>
    <scope>NUCLEOTIDE SEQUENCE [LARGE SCALE GENOMIC DNA]</scope>
    <source>
        <strain evidence="1 2">DSM 12255</strain>
    </source>
</reference>
<keyword evidence="2" id="KW-1185">Reference proteome</keyword>
<name>A0AAW4L5F6_9BACT</name>
<dbReference type="AlphaFoldDB" id="A0AAW4L5F6"/>
<evidence type="ECO:0000313" key="2">
    <source>
        <dbReference type="Proteomes" id="UP000811899"/>
    </source>
</evidence>
<dbReference type="Proteomes" id="UP000811899">
    <property type="component" value="Unassembled WGS sequence"/>
</dbReference>
<accession>A0AAW4L5F6</accession>
<dbReference type="EMBL" id="JAHCVJ010000004">
    <property type="protein sequence ID" value="MBT0664782.1"/>
    <property type="molecule type" value="Genomic_DNA"/>
</dbReference>
<protein>
    <submittedName>
        <fullName evidence="1">Uncharacterized protein</fullName>
    </submittedName>
</protein>
<sequence>MSCLFCYPNRVDDSLSYSTTLSGGAWSATLPLTNLKSPLLSKKARSTNALAASTQFNTDMGTPRAIRALALLRHNLSSAATVRFRGYSDSGYTSLVWDSTALSVWPEGYPAVENKKRYQEDFYLILTAAVTARYWKTEIVDTTNSAGYIEIGRPFYAPAFEPVINMSYGASISLETDTTSERSKGGVDYYDRSEPRRVIQFTLSDNTQDQAFGDIFDMQWDRGIDQPLLFVFAPTDTGGMLKKRSWLATMRRLSPIEFPYFDNHSIAFELLEVL</sequence>